<feature type="region of interest" description="Disordered" evidence="1">
    <location>
        <begin position="1"/>
        <end position="20"/>
    </location>
</feature>
<organism evidence="2 3">
    <name type="scientific">Clunio marinus</name>
    <dbReference type="NCBI Taxonomy" id="568069"/>
    <lineage>
        <taxon>Eukaryota</taxon>
        <taxon>Metazoa</taxon>
        <taxon>Ecdysozoa</taxon>
        <taxon>Arthropoda</taxon>
        <taxon>Hexapoda</taxon>
        <taxon>Insecta</taxon>
        <taxon>Pterygota</taxon>
        <taxon>Neoptera</taxon>
        <taxon>Endopterygota</taxon>
        <taxon>Diptera</taxon>
        <taxon>Nematocera</taxon>
        <taxon>Chironomoidea</taxon>
        <taxon>Chironomidae</taxon>
        <taxon>Clunio</taxon>
    </lineage>
</organism>
<dbReference type="AlphaFoldDB" id="A0A1J1J9D4"/>
<protein>
    <submittedName>
        <fullName evidence="2">CLUMA_CG021572, isoform A</fullName>
    </submittedName>
</protein>
<evidence type="ECO:0000313" key="3">
    <source>
        <dbReference type="Proteomes" id="UP000183832"/>
    </source>
</evidence>
<keyword evidence="3" id="KW-1185">Reference proteome</keyword>
<gene>
    <name evidence="2" type="ORF">CLUMA_CG021572</name>
</gene>
<dbReference type="EMBL" id="CVRI01000075">
    <property type="protein sequence ID" value="CRL08484.1"/>
    <property type="molecule type" value="Genomic_DNA"/>
</dbReference>
<dbReference type="Proteomes" id="UP000183832">
    <property type="component" value="Unassembled WGS sequence"/>
</dbReference>
<name>A0A1J1J9D4_9DIPT</name>
<sequence>MQHNRKPHHHHRKHSLGYTTNKEKHIKNSISVSYFLKLPFNCLKTISDEGKHARNDHSTEYKHISMHISILLMIWKRSSSNHIISFVGVEKAFKRRKFLGLRVVLGMALLRLMKIREKKQQLFTSFSLPSHTTKQEQKEKIKRK</sequence>
<proteinExistence type="predicted"/>
<evidence type="ECO:0000313" key="2">
    <source>
        <dbReference type="EMBL" id="CRL08484.1"/>
    </source>
</evidence>
<feature type="compositionally biased region" description="Basic residues" evidence="1">
    <location>
        <begin position="1"/>
        <end position="15"/>
    </location>
</feature>
<reference evidence="2 3" key="1">
    <citation type="submission" date="2015-04" db="EMBL/GenBank/DDBJ databases">
        <authorList>
            <person name="Syromyatnikov M.Y."/>
            <person name="Popov V.N."/>
        </authorList>
    </citation>
    <scope>NUCLEOTIDE SEQUENCE [LARGE SCALE GENOMIC DNA]</scope>
</reference>
<evidence type="ECO:0000256" key="1">
    <source>
        <dbReference type="SAM" id="MobiDB-lite"/>
    </source>
</evidence>
<accession>A0A1J1J9D4</accession>